<dbReference type="OrthoDB" id="5818611at2"/>
<proteinExistence type="predicted"/>
<organism evidence="1 2">
    <name type="scientific">Marisediminitalea aggregata</name>
    <dbReference type="NCBI Taxonomy" id="634436"/>
    <lineage>
        <taxon>Bacteria</taxon>
        <taxon>Pseudomonadati</taxon>
        <taxon>Pseudomonadota</taxon>
        <taxon>Gammaproteobacteria</taxon>
        <taxon>Alteromonadales</taxon>
        <taxon>Alteromonadaceae</taxon>
        <taxon>Marisediminitalea</taxon>
    </lineage>
</organism>
<dbReference type="InterPro" id="IPR021432">
    <property type="entry name" value="DUF3081"/>
</dbReference>
<gene>
    <name evidence="1" type="ORF">SAMN05216361_1278</name>
</gene>
<keyword evidence="2" id="KW-1185">Reference proteome</keyword>
<dbReference type="AlphaFoldDB" id="A0A1M5H2M8"/>
<dbReference type="EMBL" id="FQWD01000002">
    <property type="protein sequence ID" value="SHG10126.1"/>
    <property type="molecule type" value="Genomic_DNA"/>
</dbReference>
<protein>
    <recommendedName>
        <fullName evidence="3">DUF3081 domain-containing protein</fullName>
    </recommendedName>
</protein>
<evidence type="ECO:0008006" key="3">
    <source>
        <dbReference type="Google" id="ProtNLM"/>
    </source>
</evidence>
<name>A0A1M5H2M8_9ALTE</name>
<reference evidence="2" key="1">
    <citation type="submission" date="2016-11" db="EMBL/GenBank/DDBJ databases">
        <authorList>
            <person name="Varghese N."/>
            <person name="Submissions S."/>
        </authorList>
    </citation>
    <scope>NUCLEOTIDE SEQUENCE [LARGE SCALE GENOMIC DNA]</scope>
    <source>
        <strain evidence="2">CGMCC 1.8995</strain>
    </source>
</reference>
<evidence type="ECO:0000313" key="1">
    <source>
        <dbReference type="EMBL" id="SHG10126.1"/>
    </source>
</evidence>
<dbReference type="Pfam" id="PF11280">
    <property type="entry name" value="DUF3081"/>
    <property type="match status" value="1"/>
</dbReference>
<sequence>MKNELDSKFVLQVFDKIRNNGEHVDEKYRLEGVLAFTDFDGYTLYMQDALVSMQFGFHNQYRFDYQKSEDFEAFEKKLKYIDTHY</sequence>
<dbReference type="STRING" id="634436.SAMN05216361_1278"/>
<dbReference type="RefSeq" id="WP_073319588.1">
    <property type="nucleotide sequence ID" value="NZ_FQWD01000002.1"/>
</dbReference>
<evidence type="ECO:0000313" key="2">
    <source>
        <dbReference type="Proteomes" id="UP000184520"/>
    </source>
</evidence>
<dbReference type="Proteomes" id="UP000184520">
    <property type="component" value="Unassembled WGS sequence"/>
</dbReference>
<accession>A0A1M5H2M8</accession>